<dbReference type="Pfam" id="PF07728">
    <property type="entry name" value="AAA_5"/>
    <property type="match status" value="1"/>
</dbReference>
<dbReference type="InterPro" id="IPR011704">
    <property type="entry name" value="ATPase_dyneun-rel_AAA"/>
</dbReference>
<evidence type="ECO:0000313" key="2">
    <source>
        <dbReference type="EMBL" id="MBT9310823.1"/>
    </source>
</evidence>
<dbReference type="InterPro" id="IPR027417">
    <property type="entry name" value="P-loop_NTPase"/>
</dbReference>
<dbReference type="Gene3D" id="3.40.50.300">
    <property type="entry name" value="P-loop containing nucleotide triphosphate hydrolases"/>
    <property type="match status" value="1"/>
</dbReference>
<keyword evidence="3" id="KW-1185">Reference proteome</keyword>
<accession>A0ABS5XZ39</accession>
<feature type="domain" description="AAA+ ATPase" evidence="1">
    <location>
        <begin position="94"/>
        <end position="300"/>
    </location>
</feature>
<dbReference type="RefSeq" id="WP_215616800.1">
    <property type="nucleotide sequence ID" value="NZ_JADOER010000002.1"/>
</dbReference>
<dbReference type="SMART" id="SM00382">
    <property type="entry name" value="AAA"/>
    <property type="match status" value="1"/>
</dbReference>
<protein>
    <submittedName>
        <fullName evidence="2">AAA family ATPase</fullName>
    </submittedName>
</protein>
<dbReference type="CDD" id="cd00009">
    <property type="entry name" value="AAA"/>
    <property type="match status" value="1"/>
</dbReference>
<organism evidence="2 3">
    <name type="scientific">Leptothoe kymatousa TAU-MAC 1615</name>
    <dbReference type="NCBI Taxonomy" id="2364775"/>
    <lineage>
        <taxon>Bacteria</taxon>
        <taxon>Bacillati</taxon>
        <taxon>Cyanobacteriota</taxon>
        <taxon>Cyanophyceae</taxon>
        <taxon>Nodosilineales</taxon>
        <taxon>Cymatolegaceae</taxon>
        <taxon>Leptothoe</taxon>
        <taxon>Leptothoe kymatousa</taxon>
    </lineage>
</organism>
<dbReference type="Proteomes" id="UP001196661">
    <property type="component" value="Unassembled WGS sequence"/>
</dbReference>
<gene>
    <name evidence="2" type="ORF">IXB28_01265</name>
</gene>
<evidence type="ECO:0000313" key="3">
    <source>
        <dbReference type="Proteomes" id="UP001196661"/>
    </source>
</evidence>
<proteinExistence type="predicted"/>
<evidence type="ECO:0000259" key="1">
    <source>
        <dbReference type="SMART" id="SM00382"/>
    </source>
</evidence>
<reference evidence="2 3" key="1">
    <citation type="journal article" date="2021" name="Mar. Drugs">
        <title>Genome Reduction and Secondary Metabolism of the Marine Sponge-Associated Cyanobacterium Leptothoe.</title>
        <authorList>
            <person name="Konstantinou D."/>
            <person name="Popin R.V."/>
            <person name="Fewer D.P."/>
            <person name="Sivonen K."/>
            <person name="Gkelis S."/>
        </authorList>
    </citation>
    <scope>NUCLEOTIDE SEQUENCE [LARGE SCALE GENOMIC DNA]</scope>
    <source>
        <strain evidence="2 3">TAU-MAC 1615</strain>
    </source>
</reference>
<dbReference type="InterPro" id="IPR003593">
    <property type="entry name" value="AAA+_ATPase"/>
</dbReference>
<name>A0ABS5XZ39_9CYAN</name>
<comment type="caution">
    <text evidence="2">The sequence shown here is derived from an EMBL/GenBank/DDBJ whole genome shotgun (WGS) entry which is preliminary data.</text>
</comment>
<sequence length="401" mass="45601">MSDWKFFTGGLNAEEQPQQSSLQPITERPAWRQFMSKADFEKDWDEASQRRWTELRKEMRLDNRSRERGQSFRLRQAGNGQSEILTAVNSALALRRPLLITGNPGSGKTSLAYAIAYELQLGPVLLWPITTRAKLSDALYQYDAIARLQDTQFDKSELELQMMLAKADNTTPDRQIIDELKKGRSLGNYIQLGPVGTAFLPSHLPRVLLIDEVDKSELNLPNDLLNLFEEGSYEIPELVRQKSDEPVSVRTADDQLPANIIKGKVTCYEFPLVIMTSNGERDFPPAFLRRCLRINMPDPDNSDVLEKIVGAHFQRGDEANTDWGELKKRINPLVVSFANDLKRKKTSLATDQLLNLVYMVRQCRFTSAEILELDSDDDKDTELEVIKKILLRRLTSDAGGK</sequence>
<dbReference type="SUPFAM" id="SSF52540">
    <property type="entry name" value="P-loop containing nucleoside triphosphate hydrolases"/>
    <property type="match status" value="1"/>
</dbReference>
<dbReference type="EMBL" id="JADOER010000002">
    <property type="protein sequence ID" value="MBT9310823.1"/>
    <property type="molecule type" value="Genomic_DNA"/>
</dbReference>